<dbReference type="OrthoDB" id="6554712at2"/>
<dbReference type="Gene3D" id="3.10.20.410">
    <property type="match status" value="1"/>
</dbReference>
<dbReference type="HOGENOM" id="CLU_009120_1_0_6"/>
<dbReference type="AlphaFoldDB" id="A0A0H3L3L5"/>
<keyword evidence="6 10" id="KW-0732">Signal</keyword>
<dbReference type="Pfam" id="PF13954">
    <property type="entry name" value="PapC_N"/>
    <property type="match status" value="1"/>
</dbReference>
<dbReference type="FunFam" id="2.60.40.3110:FF:000001">
    <property type="entry name" value="Putative fimbrial outer membrane usher"/>
    <property type="match status" value="1"/>
</dbReference>
<evidence type="ECO:0000256" key="2">
    <source>
        <dbReference type="ARBA" id="ARBA00008064"/>
    </source>
</evidence>
<keyword evidence="7 9" id="KW-0472">Membrane</keyword>
<evidence type="ECO:0000259" key="12">
    <source>
        <dbReference type="Pfam" id="PF13954"/>
    </source>
</evidence>
<evidence type="ECO:0000256" key="8">
    <source>
        <dbReference type="ARBA" id="ARBA00023237"/>
    </source>
</evidence>
<organism evidence="13 14">
    <name type="scientific">Pantoea ananatis (strain AJ13355)</name>
    <dbReference type="NCBI Taxonomy" id="932677"/>
    <lineage>
        <taxon>Bacteria</taxon>
        <taxon>Pseudomonadati</taxon>
        <taxon>Pseudomonadota</taxon>
        <taxon>Gammaproteobacteria</taxon>
        <taxon>Enterobacterales</taxon>
        <taxon>Erwiniaceae</taxon>
        <taxon>Pantoea</taxon>
    </lineage>
</organism>
<dbReference type="KEGG" id="paj:PAJ_3760"/>
<dbReference type="InterPro" id="IPR000015">
    <property type="entry name" value="Fimb_usher"/>
</dbReference>
<keyword evidence="8 9" id="KW-0998">Cell outer membrane</keyword>
<evidence type="ECO:0000256" key="10">
    <source>
        <dbReference type="SAM" id="SignalP"/>
    </source>
</evidence>
<feature type="signal peptide" evidence="10">
    <location>
        <begin position="1"/>
        <end position="22"/>
    </location>
</feature>
<reference evidence="14" key="1">
    <citation type="journal article" date="2012" name="Appl. Microbiol. Biotechnol.">
        <title>The complete genome sequence of Pantoea ananatis AJ13355, an organism with great biotechnological potential.</title>
        <authorList>
            <person name="Hara Y."/>
            <person name="Kadotani N."/>
            <person name="Izui H."/>
            <person name="Katashkina J.I."/>
            <person name="Kuvaeva T.M."/>
            <person name="Andreeva I.G."/>
            <person name="Golubeva L.I."/>
            <person name="Malko D.B."/>
            <person name="Makeev V.J."/>
            <person name="Mashko S.V."/>
            <person name="Kozlov Y.I."/>
        </authorList>
    </citation>
    <scope>NUCLEOTIDE SEQUENCE [LARGE SCALE GENOMIC DNA]</scope>
    <source>
        <strain evidence="14">AJ13355</strain>
    </source>
</reference>
<dbReference type="PROSITE" id="PS01151">
    <property type="entry name" value="FIMBRIAL_USHER"/>
    <property type="match status" value="1"/>
</dbReference>
<dbReference type="FunFam" id="2.60.40.2610:FF:000001">
    <property type="entry name" value="Outer membrane fimbrial usher protein"/>
    <property type="match status" value="1"/>
</dbReference>
<proteinExistence type="inferred from homology"/>
<feature type="chain" id="PRO_5002614225" evidence="10">
    <location>
        <begin position="23"/>
        <end position="840"/>
    </location>
</feature>
<protein>
    <submittedName>
        <fullName evidence="13">Outer membrane usher protein HtrE</fullName>
    </submittedName>
</protein>
<dbReference type="Gene3D" id="2.60.40.3110">
    <property type="match status" value="1"/>
</dbReference>
<dbReference type="GO" id="GO:0009279">
    <property type="term" value="C:cell outer membrane"/>
    <property type="evidence" value="ECO:0007669"/>
    <property type="project" value="UniProtKB-SubCell"/>
</dbReference>
<comment type="similarity">
    <text evidence="2 9">Belongs to the fimbrial export usher family.</text>
</comment>
<keyword evidence="5 9" id="KW-0812">Transmembrane</keyword>
<evidence type="ECO:0000256" key="3">
    <source>
        <dbReference type="ARBA" id="ARBA00022448"/>
    </source>
</evidence>
<dbReference type="InterPro" id="IPR037224">
    <property type="entry name" value="PapC_N_sf"/>
</dbReference>
<keyword evidence="3 9" id="KW-0813">Transport</keyword>
<dbReference type="Pfam" id="PF00577">
    <property type="entry name" value="Usher"/>
    <property type="match status" value="1"/>
</dbReference>
<dbReference type="GO" id="GO:0009297">
    <property type="term" value="P:pilus assembly"/>
    <property type="evidence" value="ECO:0007669"/>
    <property type="project" value="InterPro"/>
</dbReference>
<dbReference type="Gene3D" id="2.60.40.2070">
    <property type="match status" value="1"/>
</dbReference>
<evidence type="ECO:0000259" key="11">
    <source>
        <dbReference type="Pfam" id="PF13953"/>
    </source>
</evidence>
<evidence type="ECO:0000256" key="6">
    <source>
        <dbReference type="ARBA" id="ARBA00022729"/>
    </source>
</evidence>
<dbReference type="InterPro" id="IPR018030">
    <property type="entry name" value="Fimbrial_membr_usher_CS"/>
</dbReference>
<evidence type="ECO:0000256" key="7">
    <source>
        <dbReference type="ARBA" id="ARBA00023136"/>
    </source>
</evidence>
<comment type="subcellular location">
    <subcellularLocation>
        <location evidence="1 9">Cell outer membrane</location>
        <topology evidence="1 9">Multi-pass membrane protein</topology>
    </subcellularLocation>
</comment>
<evidence type="ECO:0000313" key="14">
    <source>
        <dbReference type="Proteomes" id="UP000006690"/>
    </source>
</evidence>
<evidence type="ECO:0000313" key="13">
    <source>
        <dbReference type="EMBL" id="BAK13839.1"/>
    </source>
</evidence>
<name>A0A0H3L3L5_PANAA</name>
<dbReference type="Proteomes" id="UP000006690">
    <property type="component" value="Chromosome"/>
</dbReference>
<accession>A0A0H3L3L5</accession>
<keyword evidence="9" id="KW-1029">Fimbrium biogenesis</keyword>
<feature type="domain" description="PapC-like C-terminal" evidence="11">
    <location>
        <begin position="759"/>
        <end position="824"/>
    </location>
</feature>
<dbReference type="InterPro" id="IPR025885">
    <property type="entry name" value="PapC_N"/>
</dbReference>
<feature type="domain" description="PapC N-terminal" evidence="12">
    <location>
        <begin position="31"/>
        <end position="169"/>
    </location>
</feature>
<evidence type="ECO:0000256" key="9">
    <source>
        <dbReference type="RuleBase" id="RU003884"/>
    </source>
</evidence>
<dbReference type="SUPFAM" id="SSF141729">
    <property type="entry name" value="FimD N-terminal domain-like"/>
    <property type="match status" value="1"/>
</dbReference>
<dbReference type="InterPro" id="IPR025949">
    <property type="entry name" value="PapC-like_C"/>
</dbReference>
<keyword evidence="4" id="KW-1134">Transmembrane beta strand</keyword>
<dbReference type="PANTHER" id="PTHR30451:SF20">
    <property type="entry name" value="FIMBRIAE USHER"/>
    <property type="match status" value="1"/>
</dbReference>
<dbReference type="Gene3D" id="2.60.40.2610">
    <property type="entry name" value="Outer membrane usher protein FimD, plug domain"/>
    <property type="match status" value="1"/>
</dbReference>
<dbReference type="eggNOG" id="COG3188">
    <property type="taxonomic scope" value="Bacteria"/>
</dbReference>
<dbReference type="EMBL" id="AP012032">
    <property type="protein sequence ID" value="BAK13839.1"/>
    <property type="molecule type" value="Genomic_DNA"/>
</dbReference>
<dbReference type="GO" id="GO:0015473">
    <property type="term" value="F:fimbrial usher porin activity"/>
    <property type="evidence" value="ECO:0007669"/>
    <property type="project" value="InterPro"/>
</dbReference>
<evidence type="ECO:0000256" key="5">
    <source>
        <dbReference type="ARBA" id="ARBA00022692"/>
    </source>
</evidence>
<evidence type="ECO:0000256" key="1">
    <source>
        <dbReference type="ARBA" id="ARBA00004571"/>
    </source>
</evidence>
<dbReference type="PATRIC" id="fig|932677.3.peg.4337"/>
<dbReference type="InterPro" id="IPR043142">
    <property type="entry name" value="PapC-like_C_sf"/>
</dbReference>
<gene>
    <name evidence="13" type="primary">htrE</name>
    <name evidence="13" type="ordered locus">PAJ_3760</name>
</gene>
<sequence>MNKATLLLFFASSLIAAWASQAADAQNDYTFDPALIREMMPGQVAMPVDSQDAWFQPGRYDVDLYLNGKFQQSTALQIVRAEGALSVCLTSPFYRAFGVKTPYLSALKAEDCARPEAFLPGATVNVNTASLRVDVTIPQAMLVQRPVGYIAPENLTAGDTMAFVNYNLNQFYSDYKNAQRFESTYLGINSGMNVGMWRFRQQGNFTHDEFGNRWQSARAWVQRALPTLRSEAGIGELFSNGDLFTAVSFNGVSLDSDDRMLPDSVRGYAPVVRGVANSNARVTIWQGKQRIYQTTVPPGPFIINDLSPVSYGGDLSVEVQESDGSLHRFSVPYAVLPQSLRPGRTDYNFAAGKVRDYSKYNAFTELTVKHGLTNAITLNGGVRLGQRYHALLAGGVWASNIGAVGFNSAYSEADLNGGESTQGWRYALSYSRTFQPTNTTLTFAGYQYSTQGYRDLNDVIALNNAETPGRNLINSEYMQRNRLQMTLNQTLGQWGNVYLSGSKQNYYDGRSRTTQFQVGYGTVLPKNIALNISLSRQYSRRAYSTDPRMAVMAQHADDTFYKDTQLQVSLSVPLGSDATSPYLALGGTRGSQNGSNYNASLSGLSGESGTSYSVNVNRDQQQRDTTLSGSLGKKFSEASVTGTASTSSRFNQMSVNAMGAAVIHSGGVTLGNYLGDTFALVEAKGARNAHVLNSQGTEIDRFGYALVPSLNPYHYNRISLGAGGSDSHVEIQDSEKIVAPYAGAMVKVSFRTLRGYPLMLKTRTNRDNTVPMGADLLDASGNRVGTFGQGGNAWLRVAKTQGQLKAVWGEGAQSSCLIDYRIPKPKPDAVITYADAVCRF</sequence>
<dbReference type="RefSeq" id="WP_014595287.1">
    <property type="nucleotide sequence ID" value="NC_017531.2"/>
</dbReference>
<dbReference type="Pfam" id="PF13953">
    <property type="entry name" value="PapC_C"/>
    <property type="match status" value="1"/>
</dbReference>
<evidence type="ECO:0000256" key="4">
    <source>
        <dbReference type="ARBA" id="ARBA00022452"/>
    </source>
</evidence>
<dbReference type="InterPro" id="IPR042186">
    <property type="entry name" value="FimD_plug_dom"/>
</dbReference>
<dbReference type="PANTHER" id="PTHR30451">
    <property type="entry name" value="OUTER MEMBRANE USHER PROTEIN"/>
    <property type="match status" value="1"/>
</dbReference>